<keyword evidence="4" id="KW-0493">Microtubule</keyword>
<dbReference type="GO" id="GO:0007018">
    <property type="term" value="P:microtubule-based movement"/>
    <property type="evidence" value="ECO:0007669"/>
    <property type="project" value="InterPro"/>
</dbReference>
<keyword evidence="11" id="KW-0413">Isomerase</keyword>
<dbReference type="SMART" id="SM00129">
    <property type="entry name" value="KISc"/>
    <property type="match status" value="1"/>
</dbReference>
<keyword evidence="10" id="KW-0206">Cytoskeleton</keyword>
<dbReference type="InterPro" id="IPR019034">
    <property type="entry name" value="UPF0390"/>
</dbReference>
<dbReference type="InterPro" id="IPR043472">
    <property type="entry name" value="Macro_dom-like"/>
</dbReference>
<dbReference type="GO" id="GO:0008784">
    <property type="term" value="F:alanine racemase activity"/>
    <property type="evidence" value="ECO:0007669"/>
    <property type="project" value="InterPro"/>
</dbReference>
<dbReference type="Pfam" id="PF00225">
    <property type="entry name" value="Kinesin"/>
    <property type="match status" value="1"/>
</dbReference>
<dbReference type="PANTHER" id="PTHR47968">
    <property type="entry name" value="CENTROMERE PROTEIN E"/>
    <property type="match status" value="1"/>
</dbReference>
<dbReference type="GO" id="GO:0005874">
    <property type="term" value="C:microtubule"/>
    <property type="evidence" value="ECO:0007669"/>
    <property type="project" value="UniProtKB-KW"/>
</dbReference>
<accession>A0A7I8VNC2</accession>
<dbReference type="GO" id="GO:0006522">
    <property type="term" value="P:alanine metabolic process"/>
    <property type="evidence" value="ECO:0007669"/>
    <property type="project" value="InterPro"/>
</dbReference>
<evidence type="ECO:0000256" key="11">
    <source>
        <dbReference type="ARBA" id="ARBA00023235"/>
    </source>
</evidence>
<evidence type="ECO:0000259" key="17">
    <source>
        <dbReference type="PROSITE" id="PS50067"/>
    </source>
</evidence>
<dbReference type="InterPro" id="IPR000821">
    <property type="entry name" value="Ala_racemase"/>
</dbReference>
<evidence type="ECO:0000313" key="18">
    <source>
        <dbReference type="EMBL" id="CAD5116966.1"/>
    </source>
</evidence>
<evidence type="ECO:0000256" key="5">
    <source>
        <dbReference type="ARBA" id="ARBA00022741"/>
    </source>
</evidence>
<comment type="similarity">
    <text evidence="14">Belongs to the TRAFAC class myosin-kinesin ATPase superfamily. Kinesin family.</text>
</comment>
<dbReference type="CDD" id="cd00430">
    <property type="entry name" value="PLPDE_III_AR"/>
    <property type="match status" value="1"/>
</dbReference>
<dbReference type="PANTHER" id="PTHR47968:SF76">
    <property type="entry name" value="KINESIN-LIKE PROTEIN"/>
    <property type="match status" value="1"/>
</dbReference>
<keyword evidence="19" id="KW-1185">Reference proteome</keyword>
<gene>
    <name evidence="18" type="ORF">DGYR_LOCUS5543</name>
</gene>
<dbReference type="GO" id="GO:0005871">
    <property type="term" value="C:kinesin complex"/>
    <property type="evidence" value="ECO:0007669"/>
    <property type="project" value="UniProtKB-ARBA"/>
</dbReference>
<dbReference type="Gene3D" id="3.30.390.130">
    <property type="match status" value="1"/>
</dbReference>
<dbReference type="NCBIfam" id="TIGR00492">
    <property type="entry name" value="alr"/>
    <property type="match status" value="1"/>
</dbReference>
<proteinExistence type="inferred from homology"/>
<feature type="coiled-coil region" evidence="15">
    <location>
        <begin position="445"/>
        <end position="588"/>
    </location>
</feature>
<dbReference type="PRINTS" id="PR00380">
    <property type="entry name" value="KINESINHEAVY"/>
</dbReference>
<feature type="region of interest" description="Disordered" evidence="16">
    <location>
        <begin position="956"/>
        <end position="983"/>
    </location>
</feature>
<feature type="compositionally biased region" description="Basic residues" evidence="16">
    <location>
        <begin position="383"/>
        <end position="392"/>
    </location>
</feature>
<dbReference type="SUPFAM" id="SSF52540">
    <property type="entry name" value="P-loop containing nucleoside triphosphate hydrolases"/>
    <property type="match status" value="1"/>
</dbReference>
<dbReference type="InterPro" id="IPR009006">
    <property type="entry name" value="Ala_racemase/Decarboxylase_C"/>
</dbReference>
<dbReference type="GO" id="GO:0003777">
    <property type="term" value="F:microtubule motor activity"/>
    <property type="evidence" value="ECO:0007669"/>
    <property type="project" value="InterPro"/>
</dbReference>
<evidence type="ECO:0000256" key="8">
    <source>
        <dbReference type="ARBA" id="ARBA00023054"/>
    </source>
</evidence>
<dbReference type="SUPFAM" id="SSF52949">
    <property type="entry name" value="Macro domain-like"/>
    <property type="match status" value="1"/>
</dbReference>
<evidence type="ECO:0000256" key="4">
    <source>
        <dbReference type="ARBA" id="ARBA00022701"/>
    </source>
</evidence>
<dbReference type="FunFam" id="3.40.850.10:FF:000017">
    <property type="entry name" value="Kinesin-like protein"/>
    <property type="match status" value="1"/>
</dbReference>
<comment type="cofactor">
    <cofactor evidence="1 12">
        <name>pyridoxal 5'-phosphate</name>
        <dbReference type="ChEBI" id="CHEBI:597326"/>
    </cofactor>
</comment>
<dbReference type="InterPro" id="IPR019821">
    <property type="entry name" value="Kinesin_motor_CS"/>
</dbReference>
<sequence>MTPKPKSNKAESVKVVVRCRPLNSKEESQGHVRIVDMDVKRGVIDIRNIAGAKNEAKKTFTFDSVYDWNSKQRDLYDETFRDLVQSVLDGFNGTIFAYGQTGTGKTFTMQGVKNDPEMRGIIPNSFEHIFQHIAISENQQYLVRASYLEIYQEEIRDLLAKDQGRRLELKERPDTGVYVKDLSSIVTKGVREIEHIMNVGDANRKVGSTNMNEHSSRSHAIFIITIECSEEGADGENHIRVGKLNLVDLAGSERQAKTGAEGERLKEATKINLSLSALGNVICALVDGKSSHIPYRDSKLTRLLQDSLGGNAKTVMVANIGPASYNYDESVTTLRYANRAKNIKNKPKINEDPKDALLREFQEEIARLKKQIEGKGGGAVVSGKKRRRRRRRGGDGGADGEFEDDDDEEDESVDPEKAAELYRQEQQQKLEEEKQAIMGDQSMIAEKKQKLLEELNNQETRLKKEQEAKQALQMKLKAMESKLLCGDVNIVDHTKEQQRALEQKRKEIADQKKQEREMQQKLEEKEETAINLQETFSSLQQEVEVKTKKLKKIFAKLQSTKQEIVDLQEEHARERQELERTQNELTRDLRMKMLIIENFIPIEEKQKIMQRAIFDEDEDSWRVTPFAEPGSMAKRPASAVGNRRPMSDYAKTQALKTANPRYKGENILLVELDMPTRTTRDYEGPTVAPRVQAAIDAALASDGDLDIDSPQRGPEVRKKGNVLKKKSAKISFESMPQGKLKTKIKKPCPTKQKSNLVKKKESLTKRGKRTIAPKKSRAVEAKKTEQAISKVINSRLHQEIRSQAETCEIKTLKQMKQKNEMETNVAVRVIQIRETNTDIDFDIKVTFGEENGTSVLRVIGPCNREPYGSAVASSSLKLTPEMEARVYVDFIGNRQTLIKQIHLIDTRGFESFRNFAHYLRQMVSHSYWYDDMKNTLLKRLEDDKFTSRHTLSRRCSTFSDNKSNRTSKNTSLDLDPPVTDDTDRERYKTCNGLQICITKGEILEQTTDAIIYGQTNPPYFGNGLAKSVKEILSDDIFKTYQNQLSILKVYDHIVTTLPNDVHIVHWVLPSTAIPEAKASKIENSLGDILLGMDQHNVICVSISILGTYLSWSLEEKYALARSIIYVLTSISQLKSLKYTILIDNDGQNVAILKKICQFWAEKGLLTNCNKVNPSEQDEREEVNLRDKIYDSNEQIVSLTCAQCLALRGDGSEQMKCGHYLCRECSKLSQYNPEANCKGSYSYQQPPGTMRHYFNKDINCSGYENKGTIIIEYIFPDGIQQNCHPNPGRTFVGCKYITFLPNNKDGLLALKLYQKAWEIGILFKIQSTSNDEVNYVTWNIIKQKTSLYGGPDKKIENDSGITETTSIYRELSTTDDDDNAGFSAAGRLVFAQINLQALTNNIKILRNKLQKPNAGIIGVVKAGAYGHGSVYISKHLKLIGVERLAVATVHEGIYLRRNNISGPIHVFGNLYESEALPCIEHNLIPTANSPNVIEAIGKARDELKSHPGKWLNLIKQGNDIEPGTINIKIDTGMSRNGCSPKDFATLLKICDESRVKIDGVFTHFSDSYANPDSARKELEVFMKVVNKHKHRNFHLHSSNSGAILHDIGTNLDFIRPGISMYGLSSDSDSDIIKPLGFRPILSLHARPNLVKVMQKGRFVGYGGTYECEEGDVIATISIGYADGYWRHLSNNVGKVNLKLLNQLCPVVGRVSMDAITVKIPRDILSVTKSHKFDVTIISPDYDKETSALAIAAKVNSISYEVATRLSCRIPRLYTESNSIENIVWSVQGCDRDIY</sequence>
<evidence type="ECO:0000256" key="12">
    <source>
        <dbReference type="PIRSR" id="PIRSR600821-50"/>
    </source>
</evidence>
<dbReference type="SMART" id="SM01005">
    <property type="entry name" value="Ala_racemase_C"/>
    <property type="match status" value="1"/>
</dbReference>
<dbReference type="InterPro" id="IPR011079">
    <property type="entry name" value="Ala_racemase_C"/>
</dbReference>
<organism evidence="18 19">
    <name type="scientific">Dimorphilus gyrociliatus</name>
    <dbReference type="NCBI Taxonomy" id="2664684"/>
    <lineage>
        <taxon>Eukaryota</taxon>
        <taxon>Metazoa</taxon>
        <taxon>Spiralia</taxon>
        <taxon>Lophotrochozoa</taxon>
        <taxon>Annelida</taxon>
        <taxon>Polychaeta</taxon>
        <taxon>Polychaeta incertae sedis</taxon>
        <taxon>Dinophilidae</taxon>
        <taxon>Dimorphilus</taxon>
    </lineage>
</organism>
<feature type="modified residue" description="N6-(pyridoxal phosphate)lysine" evidence="12">
    <location>
        <position position="1420"/>
    </location>
</feature>
<dbReference type="CDD" id="cd01371">
    <property type="entry name" value="KISc_KIF3"/>
    <property type="match status" value="1"/>
</dbReference>
<comment type="caution">
    <text evidence="18">The sequence shown here is derived from an EMBL/GenBank/DDBJ whole genome shotgun (WGS) entry which is preliminary data.</text>
</comment>
<evidence type="ECO:0000256" key="6">
    <source>
        <dbReference type="ARBA" id="ARBA00022840"/>
    </source>
</evidence>
<comment type="subcellular location">
    <subcellularLocation>
        <location evidence="2">Cytoplasm</location>
        <location evidence="2">Cytoskeleton</location>
    </subcellularLocation>
</comment>
<evidence type="ECO:0000256" key="16">
    <source>
        <dbReference type="SAM" id="MobiDB-lite"/>
    </source>
</evidence>
<feature type="region of interest" description="Disordered" evidence="16">
    <location>
        <begin position="376"/>
        <end position="415"/>
    </location>
</feature>
<keyword evidence="3" id="KW-0963">Cytoplasm</keyword>
<dbReference type="InterPro" id="IPR027640">
    <property type="entry name" value="Kinesin-like_fam"/>
</dbReference>
<dbReference type="GO" id="GO:0000278">
    <property type="term" value="P:mitotic cell cycle"/>
    <property type="evidence" value="ECO:0007669"/>
    <property type="project" value="TreeGrafter"/>
</dbReference>
<feature type="binding site" evidence="13">
    <location>
        <position position="1534"/>
    </location>
    <ligand>
        <name>substrate</name>
    </ligand>
</feature>
<dbReference type="EMBL" id="CAJFCJ010000007">
    <property type="protein sequence ID" value="CAD5116966.1"/>
    <property type="molecule type" value="Genomic_DNA"/>
</dbReference>
<evidence type="ECO:0000256" key="7">
    <source>
        <dbReference type="ARBA" id="ARBA00022898"/>
    </source>
</evidence>
<dbReference type="Pfam" id="PF00842">
    <property type="entry name" value="Ala_racemase_C"/>
    <property type="match status" value="1"/>
</dbReference>
<feature type="domain" description="Kinesin motor" evidence="17">
    <location>
        <begin position="12"/>
        <end position="343"/>
    </location>
</feature>
<evidence type="ECO:0000256" key="3">
    <source>
        <dbReference type="ARBA" id="ARBA00022490"/>
    </source>
</evidence>
<reference evidence="18 19" key="1">
    <citation type="submission" date="2020-08" db="EMBL/GenBank/DDBJ databases">
        <authorList>
            <person name="Hejnol A."/>
        </authorList>
    </citation>
    <scope>NUCLEOTIDE SEQUENCE [LARGE SCALE GENOMIC DNA]</scope>
</reference>
<evidence type="ECO:0000313" key="19">
    <source>
        <dbReference type="Proteomes" id="UP000549394"/>
    </source>
</evidence>
<feature type="region of interest" description="Disordered" evidence="16">
    <location>
        <begin position="624"/>
        <end position="644"/>
    </location>
</feature>
<dbReference type="Gene3D" id="3.20.20.10">
    <property type="entry name" value="Alanine racemase"/>
    <property type="match status" value="1"/>
</dbReference>
<keyword evidence="8 15" id="KW-0175">Coiled coil</keyword>
<evidence type="ECO:0000256" key="10">
    <source>
        <dbReference type="ARBA" id="ARBA00023212"/>
    </source>
</evidence>
<dbReference type="Pfam" id="PF18102">
    <property type="entry name" value="DTC"/>
    <property type="match status" value="1"/>
</dbReference>
<dbReference type="InterPro" id="IPR027417">
    <property type="entry name" value="P-loop_NTPase"/>
</dbReference>
<feature type="compositionally biased region" description="Acidic residues" evidence="16">
    <location>
        <begin position="398"/>
        <end position="413"/>
    </location>
</feature>
<dbReference type="InterPro" id="IPR039396">
    <property type="entry name" value="Deltex_C"/>
</dbReference>
<keyword evidence="9 14" id="KW-0505">Motor protein</keyword>
<dbReference type="Proteomes" id="UP000549394">
    <property type="component" value="Unassembled WGS sequence"/>
</dbReference>
<dbReference type="SUPFAM" id="SSF51419">
    <property type="entry name" value="PLP-binding barrel"/>
    <property type="match status" value="1"/>
</dbReference>
<protein>
    <submittedName>
        <fullName evidence="18">DgyrCDS5804</fullName>
    </submittedName>
</protein>
<feature type="binding site" evidence="14">
    <location>
        <begin position="99"/>
        <end position="106"/>
    </location>
    <ligand>
        <name>ATP</name>
        <dbReference type="ChEBI" id="CHEBI:30616"/>
    </ligand>
</feature>
<feature type="compositionally biased region" description="Polar residues" evidence="16">
    <location>
        <begin position="956"/>
        <end position="971"/>
    </location>
</feature>
<dbReference type="InterPro" id="IPR001608">
    <property type="entry name" value="Ala_racemase_N"/>
</dbReference>
<dbReference type="PROSITE" id="PS00411">
    <property type="entry name" value="KINESIN_MOTOR_1"/>
    <property type="match status" value="1"/>
</dbReference>
<dbReference type="Gene3D" id="2.40.37.10">
    <property type="entry name" value="Lyase, Ornithine Decarboxylase, Chain A, domain 1"/>
    <property type="match status" value="1"/>
</dbReference>
<dbReference type="PROSITE" id="PS50067">
    <property type="entry name" value="KINESIN_MOTOR_2"/>
    <property type="match status" value="1"/>
</dbReference>
<dbReference type="GO" id="GO:0005524">
    <property type="term" value="F:ATP binding"/>
    <property type="evidence" value="ECO:0007669"/>
    <property type="project" value="UniProtKB-UniRule"/>
</dbReference>
<evidence type="ECO:0000256" key="13">
    <source>
        <dbReference type="PIRSR" id="PIRSR600821-52"/>
    </source>
</evidence>
<evidence type="ECO:0000256" key="15">
    <source>
        <dbReference type="SAM" id="Coils"/>
    </source>
</evidence>
<keyword evidence="5 14" id="KW-0547">Nucleotide-binding</keyword>
<dbReference type="GO" id="GO:0060271">
    <property type="term" value="P:cilium assembly"/>
    <property type="evidence" value="ECO:0007669"/>
    <property type="project" value="UniProtKB-ARBA"/>
</dbReference>
<evidence type="ECO:0000256" key="2">
    <source>
        <dbReference type="ARBA" id="ARBA00004245"/>
    </source>
</evidence>
<name>A0A7I8VNC2_9ANNE</name>
<feature type="binding site" evidence="13">
    <location>
        <position position="1711"/>
    </location>
    <ligand>
        <name>substrate</name>
    </ligand>
</feature>
<keyword evidence="6 14" id="KW-0067">ATP-binding</keyword>
<dbReference type="GO" id="GO:0008017">
    <property type="term" value="F:microtubule binding"/>
    <property type="evidence" value="ECO:0007669"/>
    <property type="project" value="InterPro"/>
</dbReference>
<dbReference type="InterPro" id="IPR001752">
    <property type="entry name" value="Kinesin_motor_dom"/>
</dbReference>
<evidence type="ECO:0000256" key="14">
    <source>
        <dbReference type="PROSITE-ProRule" id="PRU00283"/>
    </source>
</evidence>
<dbReference type="Gene3D" id="3.40.850.10">
    <property type="entry name" value="Kinesin motor domain"/>
    <property type="match status" value="1"/>
</dbReference>
<dbReference type="Pfam" id="PF01168">
    <property type="entry name" value="Ala_racemase_N"/>
    <property type="match status" value="1"/>
</dbReference>
<dbReference type="SUPFAM" id="SSF50621">
    <property type="entry name" value="Alanine racemase C-terminal domain-like"/>
    <property type="match status" value="1"/>
</dbReference>
<dbReference type="InterPro" id="IPR029066">
    <property type="entry name" value="PLP-binding_barrel"/>
</dbReference>
<dbReference type="InterPro" id="IPR036961">
    <property type="entry name" value="Kinesin_motor_dom_sf"/>
</dbReference>
<evidence type="ECO:0000256" key="9">
    <source>
        <dbReference type="ARBA" id="ARBA00023175"/>
    </source>
</evidence>
<dbReference type="Pfam" id="PF09495">
    <property type="entry name" value="DUF2462"/>
    <property type="match status" value="1"/>
</dbReference>
<dbReference type="InterPro" id="IPR039399">
    <property type="entry name" value="Deltex_C_sf"/>
</dbReference>
<evidence type="ECO:0000256" key="1">
    <source>
        <dbReference type="ARBA" id="ARBA00001933"/>
    </source>
</evidence>
<dbReference type="OrthoDB" id="3176171at2759"/>
<keyword evidence="7 12" id="KW-0663">Pyridoxal phosphate</keyword>
<dbReference type="GO" id="GO:0005737">
    <property type="term" value="C:cytoplasm"/>
    <property type="evidence" value="ECO:0007669"/>
    <property type="project" value="UniProtKB-ARBA"/>
</dbReference>